<evidence type="ECO:0000313" key="1">
    <source>
        <dbReference type="EMBL" id="QGM93378.1"/>
    </source>
</evidence>
<keyword evidence="2" id="KW-1185">Reference proteome</keyword>
<dbReference type="Gene3D" id="3.40.50.300">
    <property type="entry name" value="P-loop containing nucleotide triphosphate hydrolases"/>
    <property type="match status" value="1"/>
</dbReference>
<keyword evidence="1" id="KW-0547">Nucleotide-binding</keyword>
<gene>
    <name evidence="1" type="ORF">F7D13_04705</name>
</gene>
<protein>
    <submittedName>
        <fullName evidence="1">ATP-binding protein</fullName>
    </submittedName>
</protein>
<evidence type="ECO:0000313" key="2">
    <source>
        <dbReference type="Proteomes" id="UP000424673"/>
    </source>
</evidence>
<dbReference type="Proteomes" id="UP000424673">
    <property type="component" value="Chromosome"/>
</dbReference>
<sequence>MTMHQTTLHLVCGKIAAGKSTLCDRLAAAPAILLVSEDRWIKRLYGPEMHSVDDYVRYSARFRDVMGPHIEDVLRAGLSVVLDFPANTIVTRQWMRGIFENAGVAHQLHYLKASDALCRARMHARYARGEHEFLVTDDQFDLITSYFAPPAQSEGFNTIVYRESD</sequence>
<accession>A0ABX6EHF0</accession>
<keyword evidence="1" id="KW-0067">ATP-binding</keyword>
<dbReference type="GO" id="GO:0005524">
    <property type="term" value="F:ATP binding"/>
    <property type="evidence" value="ECO:0007669"/>
    <property type="project" value="UniProtKB-KW"/>
</dbReference>
<reference evidence="2" key="1">
    <citation type="submission" date="2019-09" db="EMBL/GenBank/DDBJ databases">
        <title>Isolation and complete genome sequencing of Methylocystis species.</title>
        <authorList>
            <person name="Rumah B.L."/>
            <person name="Stead C.E."/>
            <person name="Stevens B.C."/>
            <person name="Minton N.P."/>
            <person name="Grosse-Honebrink A."/>
            <person name="Zhang Y."/>
        </authorList>
    </citation>
    <scope>NUCLEOTIDE SEQUENCE [LARGE SCALE GENOMIC DNA]</scope>
    <source>
        <strain evidence="2">BRCS1</strain>
    </source>
</reference>
<dbReference type="InterPro" id="IPR027417">
    <property type="entry name" value="P-loop_NTPase"/>
</dbReference>
<dbReference type="EMBL" id="CP044328">
    <property type="protein sequence ID" value="QGM93378.1"/>
    <property type="molecule type" value="Genomic_DNA"/>
</dbReference>
<dbReference type="SUPFAM" id="SSF52540">
    <property type="entry name" value="P-loop containing nucleoside triphosphate hydrolases"/>
    <property type="match status" value="1"/>
</dbReference>
<reference evidence="1 2" key="2">
    <citation type="journal article" date="2021" name="AMB Express">
        <title>Isolation and characterisation of Methylocystis spp. for poly-3-hydroxybutyrate production using waste methane feedstocks.</title>
        <authorList>
            <person name="Rumah B.L."/>
            <person name="Stead C.E."/>
            <person name="Claxton Stevens B.H."/>
            <person name="Minton N.P."/>
            <person name="Grosse-Honebrink A."/>
            <person name="Zhang Y."/>
        </authorList>
    </citation>
    <scope>NUCLEOTIDE SEQUENCE [LARGE SCALE GENOMIC DNA]</scope>
    <source>
        <strain evidence="1 2">BRCS1</strain>
    </source>
</reference>
<name>A0ABX6EHF0_9HYPH</name>
<proteinExistence type="predicted"/>
<organism evidence="1 2">
    <name type="scientific">Methylocystis rosea</name>
    <dbReference type="NCBI Taxonomy" id="173366"/>
    <lineage>
        <taxon>Bacteria</taxon>
        <taxon>Pseudomonadati</taxon>
        <taxon>Pseudomonadota</taxon>
        <taxon>Alphaproteobacteria</taxon>
        <taxon>Hyphomicrobiales</taxon>
        <taxon>Methylocystaceae</taxon>
        <taxon>Methylocystis</taxon>
    </lineage>
</organism>
<dbReference type="Pfam" id="PF13671">
    <property type="entry name" value="AAA_33"/>
    <property type="match status" value="1"/>
</dbReference>